<dbReference type="SMART" id="SM00185">
    <property type="entry name" value="ARM"/>
    <property type="match status" value="4"/>
</dbReference>
<protein>
    <recommendedName>
        <fullName evidence="3">Armadillo repeat-containing protein 6</fullName>
    </recommendedName>
</protein>
<dbReference type="AlphaFoldDB" id="A0A1Q3F454"/>
<name>A0A1Q3F454_CULTA</name>
<dbReference type="GO" id="GO:0002244">
    <property type="term" value="P:hematopoietic progenitor cell differentiation"/>
    <property type="evidence" value="ECO:0007669"/>
    <property type="project" value="TreeGrafter"/>
</dbReference>
<reference evidence="2" key="1">
    <citation type="submission" date="2017-01" db="EMBL/GenBank/DDBJ databases">
        <title>A deep insight into the sialotranscriptome of adult male and female Cluex tarsalis mosquitoes.</title>
        <authorList>
            <person name="Ribeiro J.M."/>
            <person name="Moreira F."/>
            <person name="Bernard K.A."/>
            <person name="Calvo E."/>
        </authorList>
    </citation>
    <scope>NUCLEOTIDE SEQUENCE</scope>
    <source>
        <strain evidence="2">Kern County</strain>
        <tissue evidence="2">Salivary glands</tissue>
    </source>
</reference>
<dbReference type="InterPro" id="IPR011989">
    <property type="entry name" value="ARM-like"/>
</dbReference>
<sequence length="468" mass="52266">MAKVITQETFDDVVKENIIEFSMSVEESREETVSQFEAQGINLANIIKDLNVNPETGVPVLNEAVEYLRTCELTAVSSKELVCNHLATVVAECKLSVPHRVLAAKLGAYELVVGTLEKETALDKEVLAKLVAVANAIINKQPDVFSSKSLEVVLRLLQSESEDRAITCDLLRWLQKACILHEMNRQAIMDDGRVLKQFKILIEHSDSEVVKQVCALFRFLILDDDIRVEFGKAHEHARTLANEMLPDITKLLFKFKSNQDLISDLLLTIASLTVRNEFCQVVEEAGGLKFIMDAMVEFADSIKLLREACKLLKALAGNDTVKIHIIQQGAAPLLESSLNRHKDNETFARHALACVTTLALREKDNAQALFDTGIPETIVQTMKIHAANKVIQRNGAWAIRNMVSRSREQCDTFLSHGAEDVLNQALTDHPSIAHDIKSALRDLGCKVHLNEEWKAHSDYQIQNEEVAA</sequence>
<proteinExistence type="predicted"/>
<dbReference type="PANTHER" id="PTHR22895:SF0">
    <property type="entry name" value="ARMADILLO REPEAT-CONTAINING PROTEIN 6"/>
    <property type="match status" value="1"/>
</dbReference>
<accession>A0A1Q3F454</accession>
<dbReference type="SUPFAM" id="SSF48371">
    <property type="entry name" value="ARM repeat"/>
    <property type="match status" value="1"/>
</dbReference>
<dbReference type="InterPro" id="IPR016024">
    <property type="entry name" value="ARM-type_fold"/>
</dbReference>
<dbReference type="PANTHER" id="PTHR22895">
    <property type="entry name" value="ARMADILLO REPEAT-CONTAINING PROTEIN 6"/>
    <property type="match status" value="1"/>
</dbReference>
<dbReference type="Gene3D" id="1.25.10.10">
    <property type="entry name" value="Leucine-rich Repeat Variant"/>
    <property type="match status" value="1"/>
</dbReference>
<dbReference type="EMBL" id="GFDL01012767">
    <property type="protein sequence ID" value="JAV22278.1"/>
    <property type="molecule type" value="Transcribed_RNA"/>
</dbReference>
<keyword evidence="1" id="KW-0677">Repeat</keyword>
<evidence type="ECO:0000256" key="1">
    <source>
        <dbReference type="ARBA" id="ARBA00022737"/>
    </source>
</evidence>
<evidence type="ECO:0000313" key="2">
    <source>
        <dbReference type="EMBL" id="JAV22278.1"/>
    </source>
</evidence>
<organism evidence="2">
    <name type="scientific">Culex tarsalis</name>
    <name type="common">Encephalitis mosquito</name>
    <dbReference type="NCBI Taxonomy" id="7177"/>
    <lineage>
        <taxon>Eukaryota</taxon>
        <taxon>Metazoa</taxon>
        <taxon>Ecdysozoa</taxon>
        <taxon>Arthropoda</taxon>
        <taxon>Hexapoda</taxon>
        <taxon>Insecta</taxon>
        <taxon>Pterygota</taxon>
        <taxon>Neoptera</taxon>
        <taxon>Endopterygota</taxon>
        <taxon>Diptera</taxon>
        <taxon>Nematocera</taxon>
        <taxon>Culicoidea</taxon>
        <taxon>Culicidae</taxon>
        <taxon>Culicinae</taxon>
        <taxon>Culicini</taxon>
        <taxon>Culex</taxon>
        <taxon>Culex</taxon>
    </lineage>
</organism>
<dbReference type="InterPro" id="IPR000225">
    <property type="entry name" value="Armadillo"/>
</dbReference>
<evidence type="ECO:0008006" key="3">
    <source>
        <dbReference type="Google" id="ProtNLM"/>
    </source>
</evidence>